<evidence type="ECO:0000256" key="1">
    <source>
        <dbReference type="SAM" id="MobiDB-lite"/>
    </source>
</evidence>
<feature type="compositionally biased region" description="Pro residues" evidence="1">
    <location>
        <begin position="216"/>
        <end position="226"/>
    </location>
</feature>
<proteinExistence type="predicted"/>
<dbReference type="AlphaFoldDB" id="A0A182JJI3"/>
<organism evidence="2">
    <name type="scientific">Anopheles atroparvus</name>
    <name type="common">European mosquito</name>
    <dbReference type="NCBI Taxonomy" id="41427"/>
    <lineage>
        <taxon>Eukaryota</taxon>
        <taxon>Metazoa</taxon>
        <taxon>Ecdysozoa</taxon>
        <taxon>Arthropoda</taxon>
        <taxon>Hexapoda</taxon>
        <taxon>Insecta</taxon>
        <taxon>Pterygota</taxon>
        <taxon>Neoptera</taxon>
        <taxon>Endopterygota</taxon>
        <taxon>Diptera</taxon>
        <taxon>Nematocera</taxon>
        <taxon>Culicoidea</taxon>
        <taxon>Culicidae</taxon>
        <taxon>Anophelinae</taxon>
        <taxon>Anopheles</taxon>
    </lineage>
</organism>
<evidence type="ECO:0000313" key="2">
    <source>
        <dbReference type="EnsemblMetazoa" id="AATE019241-PA.1"/>
    </source>
</evidence>
<dbReference type="VEuPathDB" id="VectorBase:AATE019241"/>
<reference evidence="2" key="1">
    <citation type="submission" date="2022-08" db="UniProtKB">
        <authorList>
            <consortium name="EnsemblMetazoa"/>
        </authorList>
    </citation>
    <scope>IDENTIFICATION</scope>
    <source>
        <strain evidence="2">EBRO</strain>
    </source>
</reference>
<accession>A0A182JJI3</accession>
<dbReference type="EnsemblMetazoa" id="AATE019241-RA">
    <property type="protein sequence ID" value="AATE019241-PA.1"/>
    <property type="gene ID" value="AATE019241"/>
</dbReference>
<sequence length="256" mass="27666">MGLCKSDRLEWMVLKPQIRIHSRDLPTIKTSVENGYSEKRADYPNANHPQFRFRRCVVADSRDDGTFESAVVPSLIRIKEDSFELELPPPLPTLADLASEATSNFVPLRVAPGTSCTSKGVSRTPEGSTTVSALCTLGSTLLLIGGGSGSGGVTSESRIESTVVCCCVWLEDELACRCGGCCWELRLLGSACELAISVSCTVSLLPLHVRSERHPPPGPRLPPMVPARPRDGSKQGSTCLNSFRKLSFSQAYRNGL</sequence>
<protein>
    <submittedName>
        <fullName evidence="2">Uncharacterized protein</fullName>
    </submittedName>
</protein>
<name>A0A182JJI3_ANOAO</name>
<feature type="region of interest" description="Disordered" evidence="1">
    <location>
        <begin position="211"/>
        <end position="237"/>
    </location>
</feature>